<dbReference type="PANTHER" id="PTHR21266:SF60">
    <property type="entry name" value="3-KETOSTEROID-9-ALPHA-MONOOXYGENASE, OXYGENASE COMPONENT"/>
    <property type="match status" value="1"/>
</dbReference>
<dbReference type="CDD" id="cd03469">
    <property type="entry name" value="Rieske_RO_Alpha_N"/>
    <property type="match status" value="1"/>
</dbReference>
<organism evidence="7">
    <name type="scientific">marine metagenome</name>
    <dbReference type="NCBI Taxonomy" id="408172"/>
    <lineage>
        <taxon>unclassified sequences</taxon>
        <taxon>metagenomes</taxon>
        <taxon>ecological metagenomes</taxon>
    </lineage>
</organism>
<reference evidence="7" key="1">
    <citation type="submission" date="2018-05" db="EMBL/GenBank/DDBJ databases">
        <authorList>
            <person name="Lanie J.A."/>
            <person name="Ng W.-L."/>
            <person name="Kazmierczak K.M."/>
            <person name="Andrzejewski T.M."/>
            <person name="Davidsen T.M."/>
            <person name="Wayne K.J."/>
            <person name="Tettelin H."/>
            <person name="Glass J.I."/>
            <person name="Rusch D."/>
            <person name="Podicherti R."/>
            <person name="Tsui H.-C.T."/>
            <person name="Winkler M.E."/>
        </authorList>
    </citation>
    <scope>NUCLEOTIDE SEQUENCE</scope>
</reference>
<dbReference type="Pfam" id="PF19112">
    <property type="entry name" value="VanA_C"/>
    <property type="match status" value="1"/>
</dbReference>
<name>A0A381S136_9ZZZZ</name>
<sequence length="371" mass="42426">MYTNLWYVAARSSDLKNQPLYVKMLGSDFVLFRDKAGNPACLSNACPHRGSSLSDGSCNEEGMIVCPFHGWQYDNKGRCRKIPSIGSDNPEKVTPGAKIDHYPAVDKYGLIWAFLGDQPEQAVPIFDIPELDDPSYTYVEYDVVFESNFHLAKFSNLDYVHLPIVHGIKFEDQENPFQPPPHQVKKTDYGLTAFIQTEATYSEGEWEDVREKGTQVKSVLKYFIAGQTLRGEVEIGAIGSGKFNCFYEFSTPIDQTSTMMRYYFFRNFMTEKENDPIALERNLKNIFEDKDIAEAQVPKSGPDGMSPIVGLHEDTIIKVYWEIMHEMKTKGWQIDQKKWREMIANSNYCVVPSVARKTNPEGWAYPEIPRL</sequence>
<evidence type="ECO:0000256" key="5">
    <source>
        <dbReference type="ARBA" id="ARBA00023014"/>
    </source>
</evidence>
<feature type="domain" description="Rieske" evidence="6">
    <location>
        <begin position="6"/>
        <end position="113"/>
    </location>
</feature>
<keyword evidence="2" id="KW-0479">Metal-binding</keyword>
<gene>
    <name evidence="7" type="ORF">METZ01_LOCUS47727</name>
</gene>
<keyword evidence="4" id="KW-0408">Iron</keyword>
<dbReference type="GO" id="GO:0046872">
    <property type="term" value="F:metal ion binding"/>
    <property type="evidence" value="ECO:0007669"/>
    <property type="project" value="UniProtKB-KW"/>
</dbReference>
<dbReference type="GO" id="GO:0016491">
    <property type="term" value="F:oxidoreductase activity"/>
    <property type="evidence" value="ECO:0007669"/>
    <property type="project" value="UniProtKB-KW"/>
</dbReference>
<keyword evidence="1" id="KW-0001">2Fe-2S</keyword>
<dbReference type="InterPro" id="IPR017941">
    <property type="entry name" value="Rieske_2Fe-2S"/>
</dbReference>
<evidence type="ECO:0000256" key="2">
    <source>
        <dbReference type="ARBA" id="ARBA00022723"/>
    </source>
</evidence>
<evidence type="ECO:0000256" key="4">
    <source>
        <dbReference type="ARBA" id="ARBA00023004"/>
    </source>
</evidence>
<dbReference type="Gene3D" id="2.102.10.10">
    <property type="entry name" value="Rieske [2Fe-2S] iron-sulphur domain"/>
    <property type="match status" value="1"/>
</dbReference>
<dbReference type="InterPro" id="IPR050584">
    <property type="entry name" value="Cholesterol_7-desaturase"/>
</dbReference>
<accession>A0A381S136</accession>
<keyword evidence="5" id="KW-0411">Iron-sulfur</keyword>
<dbReference type="SUPFAM" id="SSF55961">
    <property type="entry name" value="Bet v1-like"/>
    <property type="match status" value="1"/>
</dbReference>
<proteinExistence type="predicted"/>
<dbReference type="EMBL" id="UINC01002274">
    <property type="protein sequence ID" value="SUZ94873.1"/>
    <property type="molecule type" value="Genomic_DNA"/>
</dbReference>
<protein>
    <recommendedName>
        <fullName evidence="6">Rieske domain-containing protein</fullName>
    </recommendedName>
</protein>
<evidence type="ECO:0000256" key="3">
    <source>
        <dbReference type="ARBA" id="ARBA00023002"/>
    </source>
</evidence>
<evidence type="ECO:0000256" key="1">
    <source>
        <dbReference type="ARBA" id="ARBA00022714"/>
    </source>
</evidence>
<dbReference type="GO" id="GO:0051537">
    <property type="term" value="F:2 iron, 2 sulfur cluster binding"/>
    <property type="evidence" value="ECO:0007669"/>
    <property type="project" value="UniProtKB-KW"/>
</dbReference>
<dbReference type="SUPFAM" id="SSF50022">
    <property type="entry name" value="ISP domain"/>
    <property type="match status" value="1"/>
</dbReference>
<keyword evidence="3" id="KW-0560">Oxidoreductase</keyword>
<dbReference type="AlphaFoldDB" id="A0A381S136"/>
<dbReference type="PROSITE" id="PS51296">
    <property type="entry name" value="RIESKE"/>
    <property type="match status" value="1"/>
</dbReference>
<dbReference type="Pfam" id="PF00355">
    <property type="entry name" value="Rieske"/>
    <property type="match status" value="1"/>
</dbReference>
<dbReference type="InterPro" id="IPR036922">
    <property type="entry name" value="Rieske_2Fe-2S_sf"/>
</dbReference>
<dbReference type="Gene3D" id="3.90.380.10">
    <property type="entry name" value="Naphthalene 1,2-dioxygenase Alpha Subunit, Chain A, domain 1"/>
    <property type="match status" value="1"/>
</dbReference>
<dbReference type="InterPro" id="IPR044043">
    <property type="entry name" value="VanA_C_cat"/>
</dbReference>
<evidence type="ECO:0000259" key="6">
    <source>
        <dbReference type="PROSITE" id="PS51296"/>
    </source>
</evidence>
<dbReference type="PANTHER" id="PTHR21266">
    <property type="entry name" value="IRON-SULFUR DOMAIN CONTAINING PROTEIN"/>
    <property type="match status" value="1"/>
</dbReference>
<evidence type="ECO:0000313" key="7">
    <source>
        <dbReference type="EMBL" id="SUZ94873.1"/>
    </source>
</evidence>